<feature type="binding site" evidence="8">
    <location>
        <position position="512"/>
    </location>
    <ligand>
        <name>Mg(2+)</name>
        <dbReference type="ChEBI" id="CHEBI:18420"/>
    </ligand>
</feature>
<keyword evidence="3 8" id="KW-0548">Nucleotidyltransferase</keyword>
<dbReference type="Pfam" id="PF04998">
    <property type="entry name" value="RNA_pol_Rpb1_5"/>
    <property type="match status" value="1"/>
</dbReference>
<keyword evidence="6 8" id="KW-0804">Transcription</keyword>
<feature type="binding site" evidence="8">
    <location>
        <position position="75"/>
    </location>
    <ligand>
        <name>Zn(2+)</name>
        <dbReference type="ChEBI" id="CHEBI:29105"/>
        <label>1</label>
    </ligand>
</feature>
<dbReference type="SMART" id="SM00663">
    <property type="entry name" value="RPOLA_N"/>
    <property type="match status" value="1"/>
</dbReference>
<dbReference type="Pfam" id="PF04997">
    <property type="entry name" value="RNA_pol_Rpb1_1"/>
    <property type="match status" value="1"/>
</dbReference>
<dbReference type="InterPro" id="IPR012754">
    <property type="entry name" value="DNA-dir_RpoC_beta_prime_bact"/>
</dbReference>
<keyword evidence="12" id="KW-1185">Reference proteome</keyword>
<dbReference type="EMBL" id="CP020921">
    <property type="protein sequence ID" value="AWB10614.1"/>
    <property type="molecule type" value="Genomic_DNA"/>
</dbReference>
<evidence type="ECO:0000256" key="6">
    <source>
        <dbReference type="ARBA" id="ARBA00023163"/>
    </source>
</evidence>
<dbReference type="KEGG" id="taci:TDSAC_1272"/>
<dbReference type="EC" id="2.7.7.6" evidence="8"/>
<dbReference type="Pfam" id="PF04983">
    <property type="entry name" value="RNA_pol_Rpb1_3"/>
    <property type="match status" value="1"/>
</dbReference>
<dbReference type="InterPro" id="IPR007083">
    <property type="entry name" value="RNA_pol_Rpb1_4"/>
</dbReference>
<dbReference type="GO" id="GO:0000428">
    <property type="term" value="C:DNA-directed RNA polymerase complex"/>
    <property type="evidence" value="ECO:0007669"/>
    <property type="project" value="UniProtKB-KW"/>
</dbReference>
<dbReference type="GO" id="GO:0003677">
    <property type="term" value="F:DNA binding"/>
    <property type="evidence" value="ECO:0007669"/>
    <property type="project" value="UniProtKB-UniRule"/>
</dbReference>
<dbReference type="Gene3D" id="2.40.50.100">
    <property type="match status" value="1"/>
</dbReference>
<feature type="binding site" evidence="8">
    <location>
        <position position="958"/>
    </location>
    <ligand>
        <name>Zn(2+)</name>
        <dbReference type="ChEBI" id="CHEBI:29105"/>
        <label>2</label>
    </ligand>
</feature>
<dbReference type="HAMAP" id="MF_01322">
    <property type="entry name" value="RNApol_bact_RpoC"/>
    <property type="match status" value="1"/>
</dbReference>
<reference evidence="11 12" key="1">
    <citation type="submission" date="2017-04" db="EMBL/GenBank/DDBJ databases">
        <title>Genomic insights into metabolism of Thermodesulfobium acidiphilum.</title>
        <authorList>
            <person name="Toshchakov S.V."/>
            <person name="Frolov E.N."/>
            <person name="Kublanov I.V."/>
            <person name="Samarov N.I."/>
            <person name="Novikov A."/>
            <person name="Lebedinsky A.V."/>
            <person name="Bonch-Osmolovskaya E.A."/>
            <person name="Chernyh N.A."/>
        </authorList>
    </citation>
    <scope>NUCLEOTIDE SEQUENCE [LARGE SCALE GENOMIC DNA]</scope>
    <source>
        <strain evidence="11 12">3127-1</strain>
    </source>
</reference>
<evidence type="ECO:0000256" key="1">
    <source>
        <dbReference type="ARBA" id="ARBA00022478"/>
    </source>
</evidence>
<dbReference type="InterPro" id="IPR044893">
    <property type="entry name" value="RNA_pol_Rpb1_clamp_domain"/>
</dbReference>
<dbReference type="SUPFAM" id="SSF64484">
    <property type="entry name" value="beta and beta-prime subunits of DNA dependent RNA-polymerase"/>
    <property type="match status" value="1"/>
</dbReference>
<proteinExistence type="inferred from homology"/>
<dbReference type="OrthoDB" id="9815296at2"/>
<dbReference type="InterPro" id="IPR007080">
    <property type="entry name" value="RNA_pol_Rpb1_1"/>
</dbReference>
<keyword evidence="1 8" id="KW-0240">DNA-directed RNA polymerase</keyword>
<comment type="subunit">
    <text evidence="8">The RNAP catalytic core consists of 2 alpha, 1 beta, 1 beta' and 1 omega subunit. When a sigma factor is associated with the core the holoenzyme is formed, which can initiate transcription.</text>
</comment>
<accession>A0A2R4W1K0</accession>
<dbReference type="InterPro" id="IPR038120">
    <property type="entry name" value="Rpb1_funnel_sf"/>
</dbReference>
<dbReference type="PANTHER" id="PTHR19376:SF54">
    <property type="entry name" value="DNA-DIRECTED RNA POLYMERASE SUBUNIT BETA"/>
    <property type="match status" value="1"/>
</dbReference>
<dbReference type="CDD" id="cd01609">
    <property type="entry name" value="RNAP_beta'_N"/>
    <property type="match status" value="1"/>
</dbReference>
<keyword evidence="2 8" id="KW-0808">Transferase</keyword>
<evidence type="ECO:0000256" key="5">
    <source>
        <dbReference type="ARBA" id="ARBA00022833"/>
    </source>
</evidence>
<comment type="similarity">
    <text evidence="8 9">Belongs to the RNA polymerase beta' chain family.</text>
</comment>
<dbReference type="Pfam" id="PF00623">
    <property type="entry name" value="RNA_pol_Rpb1_2"/>
    <property type="match status" value="1"/>
</dbReference>
<dbReference type="Gene3D" id="1.10.40.90">
    <property type="match status" value="1"/>
</dbReference>
<feature type="binding site" evidence="8">
    <location>
        <position position="93"/>
    </location>
    <ligand>
        <name>Zn(2+)</name>
        <dbReference type="ChEBI" id="CHEBI:29105"/>
        <label>1</label>
    </ligand>
</feature>
<dbReference type="GO" id="GO:0000287">
    <property type="term" value="F:magnesium ion binding"/>
    <property type="evidence" value="ECO:0007669"/>
    <property type="project" value="UniProtKB-UniRule"/>
</dbReference>
<dbReference type="InterPro" id="IPR006592">
    <property type="entry name" value="RNA_pol_N"/>
</dbReference>
<feature type="binding site" evidence="8">
    <location>
        <position position="885"/>
    </location>
    <ligand>
        <name>Zn(2+)</name>
        <dbReference type="ChEBI" id="CHEBI:29105"/>
        <label>2</label>
    </ligand>
</feature>
<feature type="binding site" evidence="8">
    <location>
        <position position="77"/>
    </location>
    <ligand>
        <name>Zn(2+)</name>
        <dbReference type="ChEBI" id="CHEBI:29105"/>
        <label>1</label>
    </ligand>
</feature>
<organism evidence="11 12">
    <name type="scientific">Thermodesulfobium acidiphilum</name>
    <dbReference type="NCBI Taxonomy" id="1794699"/>
    <lineage>
        <taxon>Bacteria</taxon>
        <taxon>Pseudomonadati</taxon>
        <taxon>Thermodesulfobiota</taxon>
        <taxon>Thermodesulfobiia</taxon>
        <taxon>Thermodesulfobiales</taxon>
        <taxon>Thermodesulfobiaceae</taxon>
        <taxon>Thermodesulfobium</taxon>
    </lineage>
</organism>
<dbReference type="Gene3D" id="6.10.250.2940">
    <property type="match status" value="1"/>
</dbReference>
<keyword evidence="5 8" id="KW-0862">Zinc</keyword>
<dbReference type="Gene3D" id="1.10.274.100">
    <property type="entry name" value="RNA polymerase Rpb1, domain 3"/>
    <property type="match status" value="1"/>
</dbReference>
<dbReference type="Proteomes" id="UP000244792">
    <property type="component" value="Chromosome"/>
</dbReference>
<evidence type="ECO:0000256" key="8">
    <source>
        <dbReference type="HAMAP-Rule" id="MF_01322"/>
    </source>
</evidence>
<dbReference type="InterPro" id="IPR012756">
    <property type="entry name" value="DNA-dir_RpoC2_beta_pp"/>
</dbReference>
<comment type="cofactor">
    <cofactor evidence="8">
        <name>Zn(2+)</name>
        <dbReference type="ChEBI" id="CHEBI:29105"/>
    </cofactor>
    <text evidence="8">Binds 2 Zn(2+) ions per subunit.</text>
</comment>
<gene>
    <name evidence="8" type="primary">rpoC</name>
    <name evidence="11" type="ORF">TDSAC_1272</name>
</gene>
<evidence type="ECO:0000256" key="2">
    <source>
        <dbReference type="ARBA" id="ARBA00022679"/>
    </source>
</evidence>
<dbReference type="NCBIfam" id="TIGR02388">
    <property type="entry name" value="rpoC2_cyan"/>
    <property type="match status" value="1"/>
</dbReference>
<evidence type="ECO:0000256" key="7">
    <source>
        <dbReference type="ARBA" id="ARBA00048552"/>
    </source>
</evidence>
<comment type="cofactor">
    <cofactor evidence="8">
        <name>Mg(2+)</name>
        <dbReference type="ChEBI" id="CHEBI:18420"/>
    </cofactor>
    <text evidence="8">Binds 1 Mg(2+) ion per subunit.</text>
</comment>
<dbReference type="Gene3D" id="1.10.132.30">
    <property type="match status" value="1"/>
</dbReference>
<dbReference type="Pfam" id="PF05000">
    <property type="entry name" value="RNA_pol_Rpb1_4"/>
    <property type="match status" value="1"/>
</dbReference>
<feature type="binding site" evidence="8">
    <location>
        <position position="510"/>
    </location>
    <ligand>
        <name>Mg(2+)</name>
        <dbReference type="ChEBI" id="CHEBI:18420"/>
    </ligand>
</feature>
<feature type="binding site" evidence="8">
    <location>
        <position position="965"/>
    </location>
    <ligand>
        <name>Zn(2+)</name>
        <dbReference type="ChEBI" id="CHEBI:29105"/>
        <label>2</label>
    </ligand>
</feature>
<evidence type="ECO:0000313" key="11">
    <source>
        <dbReference type="EMBL" id="AWB10614.1"/>
    </source>
</evidence>
<evidence type="ECO:0000256" key="3">
    <source>
        <dbReference type="ARBA" id="ARBA00022695"/>
    </source>
</evidence>
<evidence type="ECO:0000259" key="10">
    <source>
        <dbReference type="SMART" id="SM00663"/>
    </source>
</evidence>
<dbReference type="GO" id="GO:0008270">
    <property type="term" value="F:zinc ion binding"/>
    <property type="evidence" value="ECO:0007669"/>
    <property type="project" value="UniProtKB-UniRule"/>
</dbReference>
<dbReference type="PANTHER" id="PTHR19376">
    <property type="entry name" value="DNA-DIRECTED RNA POLYMERASE"/>
    <property type="match status" value="1"/>
</dbReference>
<feature type="binding site" evidence="8">
    <location>
        <position position="968"/>
    </location>
    <ligand>
        <name>Zn(2+)</name>
        <dbReference type="ChEBI" id="CHEBI:29105"/>
        <label>2</label>
    </ligand>
</feature>
<dbReference type="Gene3D" id="4.10.860.120">
    <property type="entry name" value="RNA polymerase II, clamp domain"/>
    <property type="match status" value="1"/>
</dbReference>
<dbReference type="Gene3D" id="2.40.40.20">
    <property type="match status" value="1"/>
</dbReference>
<feature type="binding site" evidence="8">
    <location>
        <position position="514"/>
    </location>
    <ligand>
        <name>Mg(2+)</name>
        <dbReference type="ChEBI" id="CHEBI:18420"/>
    </ligand>
</feature>
<dbReference type="InterPro" id="IPR007066">
    <property type="entry name" value="RNA_pol_Rpb1_3"/>
</dbReference>
<comment type="function">
    <text evidence="8 9">DNA-dependent RNA polymerase catalyzes the transcription of DNA into RNA using the four ribonucleoside triphosphates as substrates.</text>
</comment>
<feature type="binding site" evidence="8">
    <location>
        <position position="90"/>
    </location>
    <ligand>
        <name>Zn(2+)</name>
        <dbReference type="ChEBI" id="CHEBI:29105"/>
        <label>1</label>
    </ligand>
</feature>
<dbReference type="InterPro" id="IPR042102">
    <property type="entry name" value="RNA_pol_Rpb1_3_sf"/>
</dbReference>
<dbReference type="CDD" id="cd02655">
    <property type="entry name" value="RNAP_beta'_C"/>
    <property type="match status" value="1"/>
</dbReference>
<evidence type="ECO:0000256" key="9">
    <source>
        <dbReference type="RuleBase" id="RU004279"/>
    </source>
</evidence>
<dbReference type="Gene3D" id="1.10.1790.20">
    <property type="match status" value="1"/>
</dbReference>
<name>A0A2R4W1K0_THEAF</name>
<keyword evidence="4 8" id="KW-0479">Metal-binding</keyword>
<sequence>MEPFVEISEDNKQVKDKTSSKLVAIKIGLASSERIRSWSRGEVKKPETINYRTLRPERGGLFCEKIFGPTKDYECYCGKYKRPRYKGTICDRCGVEVTSSKVRRLRMGHIDLAAPVAHIWYFKGTTSYIGSVLDISNKEVEEVIYFSRYLILDPKDSGLQKFKTLSEDEYEYWVKQLGRSAIEVEHLSDDNYQVVDPKNTFLEAGRILTADEYEYYTYSFGQNYFVAKMGAEAIKEALESINVEELSNQIKEEMISTSFQSPKRLKMIKRFRVLEFFRKSGANPAWMVLEAIPVIPPDLRPMVQLDGGRFATSDLNDLYRRVINRNNRLKKLLDMGAPEIIVRNEKRMLQEAVDALFDNERRLKPVTGTHDRPLRSLSDIIEGKQGRFRQNLLGKRVDYSGRSVIVVGPTLKLHQCGLPKEMALELFKPFVIHELIKRGLTGNVKGAKRKIERGENVIWDILAEVIQGHPVFLNRAPTLHRLGIQAFEPVLIEGKAIQLHPLVCAAFNADFDGDQMAVHVPLSLEAQAEARVLMLSSHNLLSPANGQPLVTPSQDMVLGLHYLTSFEKNPTFRSEEDAIDAFKKGEIDETQKIDVYCERVNGYLTTCVKKIQTGQPFLFFIDKNDAITRYQIDSVKPPHEFSLSLIDRIAVKIDKEFLATSVGQILFNEILPGKWPYYREPLTKKRIAKIVRQCYEDFGLTRTVKLVDDLKDIGFKYAKESGISISIDDLVVPAEKKEIIKRAEEEIKRFDEFVSEGTMTQEEKDAKVREKWNMITDEIKDRMNSSMGERNPVFMMANSGARGNIDQVRQLAAMRGLMSDPHGRIIPIPIKANLKEGMNMMEYFISTYGARKGLVDTALRTSNSGYLTRRLVDVAQEIIVREEDCGSEESIVVSDLMDGTKVILELKDRIIGRFSAEDIYDADGKLIVKRNELITPSIADKIVDAGIKEVAVRSPLTCKTPHGVCQKCYGWSLATREVVELGEAVGIIAAQSIGEPGTQLTMRTFHTGGVALHRSKNIERSKISGTVKFESLKTFTFLNDNIETTIAISEGNIVIKGETSVKVFVNRGMLLHVKDGSFVKENDVLVEEDEDNEYLIAEKGNIVFYTMPVEERVISENNVISIASQNGEVLFTKEKPIIIKVNANLDIKIKDREKVVPGKEIAEGITSPVLGMAVIPKFEPVLDSETGEMVTPIYIYQGDFASCNKNSRLFVKDSTMLTNTTLVAISPKSKESAIKTKDIIQGLPRVEELFEARRPKNAAILSEIDGIVHIISNSDTDPIKIIIEGLEETKEIVVPASTQLQVSDGAFIKKGYPLTEGQFYPQELLKTRGIDAVKQYIVDEIQKVYKDQSVSIHDKHIEIIVRQMTKRVKIKNDGDSDWLPGEYVDRGEFEKVVKELTLQGKTPPEAEDAVLGITKSSLNTSSFIAAASFQETTRILTEASIRGKIDYLRGLKENVVIGRLIPAGTGFDLYESYDYVKVGDK</sequence>
<feature type="domain" description="RNA polymerase N-terminal" evidence="10">
    <location>
        <begin position="285"/>
        <end position="564"/>
    </location>
</feature>
<dbReference type="Gene3D" id="1.10.150.390">
    <property type="match status" value="1"/>
</dbReference>
<evidence type="ECO:0000313" key="12">
    <source>
        <dbReference type="Proteomes" id="UP000244792"/>
    </source>
</evidence>
<evidence type="ECO:0000256" key="4">
    <source>
        <dbReference type="ARBA" id="ARBA00022723"/>
    </source>
</evidence>
<keyword evidence="8" id="KW-0460">Magnesium</keyword>
<comment type="catalytic activity">
    <reaction evidence="7 8 9">
        <text>RNA(n) + a ribonucleoside 5'-triphosphate = RNA(n+1) + diphosphate</text>
        <dbReference type="Rhea" id="RHEA:21248"/>
        <dbReference type="Rhea" id="RHEA-COMP:14527"/>
        <dbReference type="Rhea" id="RHEA-COMP:17342"/>
        <dbReference type="ChEBI" id="CHEBI:33019"/>
        <dbReference type="ChEBI" id="CHEBI:61557"/>
        <dbReference type="ChEBI" id="CHEBI:140395"/>
        <dbReference type="EC" id="2.7.7.6"/>
    </reaction>
</comment>
<dbReference type="InterPro" id="IPR000722">
    <property type="entry name" value="RNA_pol_asu"/>
</dbReference>
<dbReference type="GO" id="GO:0003899">
    <property type="term" value="F:DNA-directed RNA polymerase activity"/>
    <property type="evidence" value="ECO:0007669"/>
    <property type="project" value="UniProtKB-UniRule"/>
</dbReference>
<protein>
    <recommendedName>
        <fullName evidence="8">DNA-directed RNA polymerase subunit beta'</fullName>
        <shortName evidence="8">RNAP subunit beta'</shortName>
        <ecNumber evidence="8">2.7.7.6</ecNumber>
    </recommendedName>
    <alternativeName>
        <fullName evidence="8">RNA polymerase subunit beta'</fullName>
    </alternativeName>
    <alternativeName>
        <fullName evidence="8">Transcriptase subunit beta'</fullName>
    </alternativeName>
</protein>
<dbReference type="InterPro" id="IPR007081">
    <property type="entry name" value="RNA_pol_Rpb1_5"/>
</dbReference>
<dbReference type="InterPro" id="IPR045867">
    <property type="entry name" value="DNA-dir_RpoC_beta_prime"/>
</dbReference>
<dbReference type="GO" id="GO:0006351">
    <property type="term" value="P:DNA-templated transcription"/>
    <property type="evidence" value="ECO:0007669"/>
    <property type="project" value="UniProtKB-UniRule"/>
</dbReference>